<protein>
    <submittedName>
        <fullName evidence="2">Uncharacterized protein</fullName>
    </submittedName>
</protein>
<sequence length="126" mass="14779">MSLFKSPLQKNLIKLKRNLYLAKSDPEFFEKYLLYKDPHSPEAHYYLAKKWEEEGVLMKAYLHYQKACHPDSPHYYQAKSACRSLKILIEHDNSSPYTLAKKKTLQLITIIVSLILLNLLTLLIIL</sequence>
<feature type="transmembrane region" description="Helical" evidence="1">
    <location>
        <begin position="105"/>
        <end position="125"/>
    </location>
</feature>
<keyword evidence="3" id="KW-1185">Reference proteome</keyword>
<proteinExistence type="predicted"/>
<dbReference type="Proteomes" id="UP000265801">
    <property type="component" value="Unassembled WGS sequence"/>
</dbReference>
<gene>
    <name evidence="2" type="ORF">D3H55_14440</name>
</gene>
<accession>A0A3A1QZG1</accession>
<keyword evidence="1" id="KW-1133">Transmembrane helix</keyword>
<dbReference type="EMBL" id="QXIR01000020">
    <property type="protein sequence ID" value="RIW31822.1"/>
    <property type="molecule type" value="Genomic_DNA"/>
</dbReference>
<evidence type="ECO:0000313" key="3">
    <source>
        <dbReference type="Proteomes" id="UP000265801"/>
    </source>
</evidence>
<dbReference type="RefSeq" id="WP_119547851.1">
    <property type="nucleotide sequence ID" value="NZ_QXIR01000020.1"/>
</dbReference>
<keyword evidence="1" id="KW-0812">Transmembrane</keyword>
<reference evidence="2 3" key="1">
    <citation type="submission" date="2018-09" db="EMBL/GenBank/DDBJ databases">
        <title>Bacillus saliacetes sp. nov., isolated from Thai shrimp paste (Ka-pi).</title>
        <authorList>
            <person name="Daroonpunt R."/>
            <person name="Tanasupawat S."/>
            <person name="Yiamsombut S."/>
        </authorList>
    </citation>
    <scope>NUCLEOTIDE SEQUENCE [LARGE SCALE GENOMIC DNA]</scope>
    <source>
        <strain evidence="2 3">SKP7-4</strain>
    </source>
</reference>
<evidence type="ECO:0000256" key="1">
    <source>
        <dbReference type="SAM" id="Phobius"/>
    </source>
</evidence>
<organism evidence="2 3">
    <name type="scientific">Bacillus salacetis</name>
    <dbReference type="NCBI Taxonomy" id="2315464"/>
    <lineage>
        <taxon>Bacteria</taxon>
        <taxon>Bacillati</taxon>
        <taxon>Bacillota</taxon>
        <taxon>Bacilli</taxon>
        <taxon>Bacillales</taxon>
        <taxon>Bacillaceae</taxon>
        <taxon>Bacillus</taxon>
    </lineage>
</organism>
<dbReference type="OrthoDB" id="9787225at2"/>
<evidence type="ECO:0000313" key="2">
    <source>
        <dbReference type="EMBL" id="RIW31822.1"/>
    </source>
</evidence>
<dbReference type="AlphaFoldDB" id="A0A3A1QZG1"/>
<comment type="caution">
    <text evidence="2">The sequence shown here is derived from an EMBL/GenBank/DDBJ whole genome shotgun (WGS) entry which is preliminary data.</text>
</comment>
<keyword evidence="1" id="KW-0472">Membrane</keyword>
<name>A0A3A1QZG1_9BACI</name>